<accession>A0A9D1KBN9</accession>
<feature type="chain" id="PRO_5038723449" evidence="1">
    <location>
        <begin position="34"/>
        <end position="338"/>
    </location>
</feature>
<evidence type="ECO:0000313" key="3">
    <source>
        <dbReference type="Proteomes" id="UP000886722"/>
    </source>
</evidence>
<evidence type="ECO:0000313" key="2">
    <source>
        <dbReference type="EMBL" id="HIT38533.1"/>
    </source>
</evidence>
<feature type="signal peptide" evidence="1">
    <location>
        <begin position="1"/>
        <end position="33"/>
    </location>
</feature>
<gene>
    <name evidence="2" type="ORF">IAD06_00625</name>
</gene>
<keyword evidence="1" id="KW-0732">Signal</keyword>
<dbReference type="EMBL" id="DVKT01000003">
    <property type="protein sequence ID" value="HIT38533.1"/>
    <property type="molecule type" value="Genomic_DNA"/>
</dbReference>
<name>A0A9D1KBN9_9BACT</name>
<dbReference type="Proteomes" id="UP000886722">
    <property type="component" value="Unassembled WGS sequence"/>
</dbReference>
<feature type="non-terminal residue" evidence="2">
    <location>
        <position position="338"/>
    </location>
</feature>
<protein>
    <submittedName>
        <fullName evidence="2">Uncharacterized protein</fullName>
    </submittedName>
</protein>
<sequence length="338" mass="38508">MRINSTYIRYFKHIASLCCFVFLPLTIIMPAQSAPKTVLEAPPVDTSSMPDSISRLIQNIFSLIDSLEVKDSTRIDIHVDTTRLVKDTIFIMTEFVEDSIMAQELLQQLDSIVEKKVVADIPIQKTDSTLAKPHAKDTLRKIPPKPQPLKMCAQAQAILQEAKNKFTIIPTREIPVNPIFMPIIFNGQRPGNTPALYENVPEKEYVPYTICRRKNSIDKARSLAELGAYAQATAIIAHPEKVRYTPERLPKAIHLERMKKRREILTVKGPSTPRKFDIKGRPVKLKHWISSLQSALQISQIYISDNWYQGGTSNINLISTQAYSIKYNDYNDKILFEN</sequence>
<reference evidence="2" key="2">
    <citation type="journal article" date="2021" name="PeerJ">
        <title>Extensive microbial diversity within the chicken gut microbiome revealed by metagenomics and culture.</title>
        <authorList>
            <person name="Gilroy R."/>
            <person name="Ravi A."/>
            <person name="Getino M."/>
            <person name="Pursley I."/>
            <person name="Horton D.L."/>
            <person name="Alikhan N.F."/>
            <person name="Baker D."/>
            <person name="Gharbi K."/>
            <person name="Hall N."/>
            <person name="Watson M."/>
            <person name="Adriaenssens E.M."/>
            <person name="Foster-Nyarko E."/>
            <person name="Jarju S."/>
            <person name="Secka A."/>
            <person name="Antonio M."/>
            <person name="Oren A."/>
            <person name="Chaudhuri R.R."/>
            <person name="La Ragione R."/>
            <person name="Hildebrand F."/>
            <person name="Pallen M.J."/>
        </authorList>
    </citation>
    <scope>NUCLEOTIDE SEQUENCE</scope>
    <source>
        <strain evidence="2">21143</strain>
    </source>
</reference>
<proteinExistence type="predicted"/>
<dbReference type="AlphaFoldDB" id="A0A9D1KBN9"/>
<comment type="caution">
    <text evidence="2">The sequence shown here is derived from an EMBL/GenBank/DDBJ whole genome shotgun (WGS) entry which is preliminary data.</text>
</comment>
<organism evidence="2 3">
    <name type="scientific">Candidatus Caccoplasma intestinavium</name>
    <dbReference type="NCBI Taxonomy" id="2840716"/>
    <lineage>
        <taxon>Bacteria</taxon>
        <taxon>Pseudomonadati</taxon>
        <taxon>Bacteroidota</taxon>
        <taxon>Bacteroidia</taxon>
        <taxon>Bacteroidales</taxon>
        <taxon>Bacteroidaceae</taxon>
        <taxon>Bacteroidaceae incertae sedis</taxon>
        <taxon>Candidatus Caccoplasma</taxon>
    </lineage>
</organism>
<reference evidence="2" key="1">
    <citation type="submission" date="2020-10" db="EMBL/GenBank/DDBJ databases">
        <authorList>
            <person name="Gilroy R."/>
        </authorList>
    </citation>
    <scope>NUCLEOTIDE SEQUENCE</scope>
    <source>
        <strain evidence="2">21143</strain>
    </source>
</reference>
<evidence type="ECO:0000256" key="1">
    <source>
        <dbReference type="SAM" id="SignalP"/>
    </source>
</evidence>